<reference evidence="1 2" key="1">
    <citation type="submission" date="2021-06" db="EMBL/GenBank/DDBJ databases">
        <title>Bacillus sp. RD4P76, an endophyte from a halophyte.</title>
        <authorList>
            <person name="Sun J.-Q."/>
        </authorList>
    </citation>
    <scope>NUCLEOTIDE SEQUENCE [LARGE SCALE GENOMIC DNA]</scope>
    <source>
        <strain evidence="1 2">CGMCC 1.15917</strain>
    </source>
</reference>
<name>A0ABS6JJY3_9BACI</name>
<sequence>MELNNALQEQLSKIKGSLKNYATLNYNDEESVAIGIKPDHETQNKVFVFRFSEEDVIQFNDILSKIKKSNSRSNRENIRSQLLVKCDEMLQRQISPVECLLYSTKIINKTLSDEMLKDLLADVVADCVKRNNICTISMKNILDNWKWTNQVNIVIRACGKAGLTELLEEICNKYSKINEYKYSCFIALMNSKNHQLLNYIFEILVYYNDELEDDKKIKNYFSRHFVVNFQEKGIEELRNILSSKNLHRAVQNTIDSIIGSENNIIEKARNSNHGNSNDVFSDCKRIITSNKNAGKRIQAFMALGHLNSTDVGPFIIKHLANKNHSISSNEKTEAILTLGFLKYSAGKDYLHELASQRQYKYAANGALLLMGEKGVFKKIIMDYFEEDDVEAIMVAKRVLRRLRNKVKSPENKRDYIQHMNHIFTHYRGERLSLAIYNFKDLITYCGELYFNDLNDGIFQLFGYQQKRNNSDDMGVSEIPISVIDQNYMLDTLTSIIDKKNSNKFHDFLFYLFNNDELFKKTIRGKAQVLLTDQTKFEGKAIVANTKF</sequence>
<keyword evidence="2" id="KW-1185">Reference proteome</keyword>
<evidence type="ECO:0000313" key="2">
    <source>
        <dbReference type="Proteomes" id="UP000784880"/>
    </source>
</evidence>
<dbReference type="Proteomes" id="UP000784880">
    <property type="component" value="Unassembled WGS sequence"/>
</dbReference>
<organism evidence="1 2">
    <name type="scientific">Evansella tamaricis</name>
    <dbReference type="NCBI Taxonomy" id="2069301"/>
    <lineage>
        <taxon>Bacteria</taxon>
        <taxon>Bacillati</taxon>
        <taxon>Bacillota</taxon>
        <taxon>Bacilli</taxon>
        <taxon>Bacillales</taxon>
        <taxon>Bacillaceae</taxon>
        <taxon>Evansella</taxon>
    </lineage>
</organism>
<dbReference type="EMBL" id="JAHQCS010000154">
    <property type="protein sequence ID" value="MBU9713853.1"/>
    <property type="molecule type" value="Genomic_DNA"/>
</dbReference>
<proteinExistence type="predicted"/>
<evidence type="ECO:0000313" key="1">
    <source>
        <dbReference type="EMBL" id="MBU9713853.1"/>
    </source>
</evidence>
<comment type="caution">
    <text evidence="1">The sequence shown here is derived from an EMBL/GenBank/DDBJ whole genome shotgun (WGS) entry which is preliminary data.</text>
</comment>
<gene>
    <name evidence="1" type="ORF">KS419_19160</name>
</gene>
<protein>
    <submittedName>
        <fullName evidence="1">Uncharacterized protein</fullName>
    </submittedName>
</protein>
<accession>A0ABS6JJY3</accession>
<dbReference type="RefSeq" id="WP_217068024.1">
    <property type="nucleotide sequence ID" value="NZ_JAHQCS010000154.1"/>
</dbReference>